<name>A0A9W6TN71_9STRA</name>
<evidence type="ECO:0000313" key="3">
    <source>
        <dbReference type="Proteomes" id="UP001165121"/>
    </source>
</evidence>
<reference evidence="2" key="1">
    <citation type="submission" date="2023-04" db="EMBL/GenBank/DDBJ databases">
        <title>Phytophthora fragariaefolia NBRC 109709.</title>
        <authorList>
            <person name="Ichikawa N."/>
            <person name="Sato H."/>
            <person name="Tonouchi N."/>
        </authorList>
    </citation>
    <scope>NUCLEOTIDE SEQUENCE</scope>
    <source>
        <strain evidence="2">NBRC 109709</strain>
    </source>
</reference>
<feature type="transmembrane region" description="Helical" evidence="1">
    <location>
        <begin position="301"/>
        <end position="321"/>
    </location>
</feature>
<keyword evidence="1" id="KW-0812">Transmembrane</keyword>
<proteinExistence type="predicted"/>
<protein>
    <submittedName>
        <fullName evidence="2">Unnamed protein product</fullName>
    </submittedName>
</protein>
<dbReference type="AlphaFoldDB" id="A0A9W6TN71"/>
<dbReference type="OrthoDB" id="116430at2759"/>
<evidence type="ECO:0000313" key="2">
    <source>
        <dbReference type="EMBL" id="GMF16650.1"/>
    </source>
</evidence>
<keyword evidence="1" id="KW-0472">Membrane</keyword>
<organism evidence="2 3">
    <name type="scientific">Phytophthora fragariaefolia</name>
    <dbReference type="NCBI Taxonomy" id="1490495"/>
    <lineage>
        <taxon>Eukaryota</taxon>
        <taxon>Sar</taxon>
        <taxon>Stramenopiles</taxon>
        <taxon>Oomycota</taxon>
        <taxon>Peronosporomycetes</taxon>
        <taxon>Peronosporales</taxon>
        <taxon>Peronosporaceae</taxon>
        <taxon>Phytophthora</taxon>
    </lineage>
</organism>
<dbReference type="EMBL" id="BSXT01000070">
    <property type="protein sequence ID" value="GMF16650.1"/>
    <property type="molecule type" value="Genomic_DNA"/>
</dbReference>
<evidence type="ECO:0000256" key="1">
    <source>
        <dbReference type="SAM" id="Phobius"/>
    </source>
</evidence>
<comment type="caution">
    <text evidence="2">The sequence shown here is derived from an EMBL/GenBank/DDBJ whole genome shotgun (WGS) entry which is preliminary data.</text>
</comment>
<feature type="transmembrane region" description="Helical" evidence="1">
    <location>
        <begin position="341"/>
        <end position="362"/>
    </location>
</feature>
<dbReference type="Proteomes" id="UP001165121">
    <property type="component" value="Unassembled WGS sequence"/>
</dbReference>
<sequence>MGADAIRRTKAQPNQFKQYLNNLHAQILMMFVYPIYEALFRTTEGSHFQLLVILLLPIIKVFLKDIVRKSTMHIGDMVPETVIFTVDFFNAIYVATCMQTSSSALSISAITITNILQTVAMLNGLHRRTGSISSKLHNLSQLSSENEKDLLLSVLCSLCRDPEKFKKQNRAGIMIRSCFPHHLSAADTIVLNTLDTAKKETSITRQQSAKPAAVAPYPNSPDSSIRESIFSQQTHCPCFRNRVSFVSPTADSVNVVYPPNQQVKRSTTHKPKLDDTSDHPVILRDSLEALFTIECLVVTTYLEAIIPLFYTTYVLVMIRLPSAKYHTEMVGITHDNVGARILPVFAFGLLEVASLVLLVVTIKRNCMMRAIYQLAFVLESQRSSIQTKLIVWMMITLCFRVMHFGT</sequence>
<gene>
    <name evidence="2" type="ORF">Pfra01_000089300</name>
</gene>
<keyword evidence="1" id="KW-1133">Transmembrane helix</keyword>
<feature type="transmembrane region" description="Helical" evidence="1">
    <location>
        <begin position="20"/>
        <end position="40"/>
    </location>
</feature>
<keyword evidence="3" id="KW-1185">Reference proteome</keyword>
<feature type="transmembrane region" description="Helical" evidence="1">
    <location>
        <begin position="46"/>
        <end position="63"/>
    </location>
</feature>
<accession>A0A9W6TN71</accession>